<evidence type="ECO:0000313" key="3">
    <source>
        <dbReference type="EMBL" id="EZA55699.1"/>
    </source>
</evidence>
<keyword evidence="5" id="KW-1185">Reference proteome</keyword>
<reference evidence="3 5" key="1">
    <citation type="journal article" date="2014" name="Curr. Biol.">
        <title>The genome of the clonal raider ant Cerapachys biroi.</title>
        <authorList>
            <person name="Oxley P.R."/>
            <person name="Ji L."/>
            <person name="Fetter-Pruneda I."/>
            <person name="McKenzie S.K."/>
            <person name="Li C."/>
            <person name="Hu H."/>
            <person name="Zhang G."/>
            <person name="Kronauer D.J."/>
        </authorList>
    </citation>
    <scope>NUCLEOTIDE SEQUENCE [LARGE SCALE GENOMIC DNA]</scope>
</reference>
<dbReference type="OMA" id="WMKWILR"/>
<dbReference type="EMBL" id="KK107193">
    <property type="protein sequence ID" value="EZA55699.1"/>
    <property type="molecule type" value="Genomic_DNA"/>
</dbReference>
<protein>
    <submittedName>
        <fullName evidence="3">ELMO domain-containing protein</fullName>
    </submittedName>
</protein>
<evidence type="ECO:0000313" key="4">
    <source>
        <dbReference type="EMBL" id="RLU26070.1"/>
    </source>
</evidence>
<dbReference type="PANTHER" id="PTHR12771:SF51">
    <property type="entry name" value="LD01482P"/>
    <property type="match status" value="1"/>
</dbReference>
<evidence type="ECO:0000256" key="1">
    <source>
        <dbReference type="SAM" id="SignalP"/>
    </source>
</evidence>
<evidence type="ECO:0000259" key="2">
    <source>
        <dbReference type="PROSITE" id="PS51335"/>
    </source>
</evidence>
<evidence type="ECO:0000313" key="5">
    <source>
        <dbReference type="Proteomes" id="UP000053097"/>
    </source>
</evidence>
<proteinExistence type="predicted"/>
<dbReference type="EMBL" id="QOIP01000002">
    <property type="protein sequence ID" value="RLU26070.1"/>
    <property type="molecule type" value="Genomic_DNA"/>
</dbReference>
<dbReference type="PANTHER" id="PTHR12771">
    <property type="entry name" value="ENGULFMENT AND CELL MOTILITY"/>
    <property type="match status" value="1"/>
</dbReference>
<dbReference type="Proteomes" id="UP000279307">
    <property type="component" value="Chromosome 2"/>
</dbReference>
<dbReference type="STRING" id="2015173.A0A026WKS4"/>
<feature type="chain" id="PRO_5033208461" evidence="1">
    <location>
        <begin position="24"/>
        <end position="316"/>
    </location>
</feature>
<dbReference type="Pfam" id="PF04727">
    <property type="entry name" value="ELMO_CED12"/>
    <property type="match status" value="1"/>
</dbReference>
<reference evidence="4" key="3">
    <citation type="submission" date="2018-07" db="EMBL/GenBank/DDBJ databases">
        <authorList>
            <person name="Mckenzie S.K."/>
            <person name="Kronauer D.J.C."/>
        </authorList>
    </citation>
    <scope>NUCLEOTIDE SEQUENCE</scope>
    <source>
        <strain evidence="4">Clonal line C1</strain>
    </source>
</reference>
<dbReference type="InterPro" id="IPR050868">
    <property type="entry name" value="ELMO_domain-containing"/>
</dbReference>
<keyword evidence="1" id="KW-0732">Signal</keyword>
<reference evidence="4" key="2">
    <citation type="journal article" date="2018" name="Genome Res.">
        <title>The genomic architecture and molecular evolution of ant odorant receptors.</title>
        <authorList>
            <person name="McKenzie S.K."/>
            <person name="Kronauer D.J.C."/>
        </authorList>
    </citation>
    <scope>NUCLEOTIDE SEQUENCE [LARGE SCALE GENOMIC DNA]</scope>
    <source>
        <strain evidence="4">Clonal line C1</strain>
    </source>
</reference>
<dbReference type="AlphaFoldDB" id="A0A026WKS4"/>
<dbReference type="InterPro" id="IPR006816">
    <property type="entry name" value="ELMO_dom"/>
</dbReference>
<feature type="domain" description="ELMO" evidence="2">
    <location>
        <begin position="144"/>
        <end position="300"/>
    </location>
</feature>
<dbReference type="Proteomes" id="UP000053097">
    <property type="component" value="Unassembled WGS sequence"/>
</dbReference>
<sequence>MTAGMFTYVWSLVCWYFRPLVKWFLHQTTQMCELQRICYGQPSGAPRTFAVKECLGRSRNSNIRTLVAYLNDVADRRGITTRTERKILEDAIRTVLVTKKINPTAHPDFPKSFGKCVELIWGYRQLCVECEDLRKTSYNSDNPEHERRLLKLWDLLMPYEPLDARVTKQWQEIGFQGDDPKTDFRGMGMLGLENLVYFAQEYPSTATHVLSHSHHPRYGYAFAIVGINLTSMALRLLRDGSAQTHVYNSSKTLPTIRAFHQFYCYLFYEFDGFWIESRPSNIMEFSSIQEKFEKSIRTALTNPSTVFRINVAVDNI</sequence>
<dbReference type="GO" id="GO:0005096">
    <property type="term" value="F:GTPase activator activity"/>
    <property type="evidence" value="ECO:0007669"/>
    <property type="project" value="TreeGrafter"/>
</dbReference>
<gene>
    <name evidence="4" type="ORF">DMN91_002233</name>
    <name evidence="3" type="ORF">X777_04227</name>
</gene>
<name>A0A026WKS4_OOCBI</name>
<accession>A0A026WKS4</accession>
<feature type="signal peptide" evidence="1">
    <location>
        <begin position="1"/>
        <end position="23"/>
    </location>
</feature>
<organism evidence="3 5">
    <name type="scientific">Ooceraea biroi</name>
    <name type="common">Clonal raider ant</name>
    <name type="synonym">Cerapachys biroi</name>
    <dbReference type="NCBI Taxonomy" id="2015173"/>
    <lineage>
        <taxon>Eukaryota</taxon>
        <taxon>Metazoa</taxon>
        <taxon>Ecdysozoa</taxon>
        <taxon>Arthropoda</taxon>
        <taxon>Hexapoda</taxon>
        <taxon>Insecta</taxon>
        <taxon>Pterygota</taxon>
        <taxon>Neoptera</taxon>
        <taxon>Endopterygota</taxon>
        <taxon>Hymenoptera</taxon>
        <taxon>Apocrita</taxon>
        <taxon>Aculeata</taxon>
        <taxon>Formicoidea</taxon>
        <taxon>Formicidae</taxon>
        <taxon>Dorylinae</taxon>
        <taxon>Ooceraea</taxon>
    </lineage>
</organism>
<dbReference type="PROSITE" id="PS51335">
    <property type="entry name" value="ELMO"/>
    <property type="match status" value="1"/>
</dbReference>
<dbReference type="OrthoDB" id="67155at2759"/>